<keyword evidence="15" id="KW-1185">Reference proteome</keyword>
<dbReference type="EMBL" id="BLXZ01000005">
    <property type="protein sequence ID" value="GFO69022.1"/>
    <property type="molecule type" value="Genomic_DNA"/>
</dbReference>
<comment type="cofactor">
    <cofactor evidence="1 10">
        <name>Mg(2+)</name>
        <dbReference type="ChEBI" id="CHEBI:18420"/>
    </cofactor>
</comment>
<dbReference type="GO" id="GO:0052381">
    <property type="term" value="F:tRNA dimethylallyltransferase activity"/>
    <property type="evidence" value="ECO:0007669"/>
    <property type="project" value="UniProtKB-UniRule"/>
</dbReference>
<evidence type="ECO:0000256" key="12">
    <source>
        <dbReference type="RuleBase" id="RU003784"/>
    </source>
</evidence>
<evidence type="ECO:0000256" key="11">
    <source>
        <dbReference type="RuleBase" id="RU003783"/>
    </source>
</evidence>
<reference evidence="15" key="1">
    <citation type="submission" date="2020-06" db="EMBL/GenBank/DDBJ databases">
        <title>Draft genomic sequecing of Geomonas sp. Red745.</title>
        <authorList>
            <person name="Itoh H."/>
            <person name="Xu Z.X."/>
            <person name="Ushijima N."/>
            <person name="Masuda Y."/>
            <person name="Shiratori Y."/>
            <person name="Senoo K."/>
        </authorList>
    </citation>
    <scope>NUCLEOTIDE SEQUENCE [LARGE SCALE GENOMIC DNA]</scope>
    <source>
        <strain evidence="15">Red745</strain>
    </source>
</reference>
<evidence type="ECO:0000256" key="10">
    <source>
        <dbReference type="HAMAP-Rule" id="MF_00185"/>
    </source>
</evidence>
<dbReference type="HAMAP" id="MF_00185">
    <property type="entry name" value="IPP_trans"/>
    <property type="match status" value="1"/>
</dbReference>
<keyword evidence="7 10" id="KW-0067">ATP-binding</keyword>
<dbReference type="InterPro" id="IPR018022">
    <property type="entry name" value="IPT"/>
</dbReference>
<dbReference type="InterPro" id="IPR027417">
    <property type="entry name" value="P-loop_NTPase"/>
</dbReference>
<dbReference type="Gene3D" id="3.40.50.300">
    <property type="entry name" value="P-loop containing nucleotide triphosphate hydrolases"/>
    <property type="match status" value="1"/>
</dbReference>
<evidence type="ECO:0000256" key="4">
    <source>
        <dbReference type="ARBA" id="ARBA00022679"/>
    </source>
</evidence>
<feature type="site" description="Interaction with substrate tRNA" evidence="10">
    <location>
        <position position="135"/>
    </location>
</feature>
<dbReference type="InterPro" id="IPR039657">
    <property type="entry name" value="Dimethylallyltransferase"/>
</dbReference>
<evidence type="ECO:0000256" key="1">
    <source>
        <dbReference type="ARBA" id="ARBA00001946"/>
    </source>
</evidence>
<dbReference type="PANTHER" id="PTHR11088:SF60">
    <property type="entry name" value="TRNA DIMETHYLALLYLTRANSFERASE"/>
    <property type="match status" value="1"/>
</dbReference>
<dbReference type="EC" id="2.5.1.75" evidence="10"/>
<organism evidence="14 15">
    <name type="scientific">Geomonas limicola</name>
    <dbReference type="NCBI Taxonomy" id="2740186"/>
    <lineage>
        <taxon>Bacteria</taxon>
        <taxon>Pseudomonadati</taxon>
        <taxon>Thermodesulfobacteriota</taxon>
        <taxon>Desulfuromonadia</taxon>
        <taxon>Geobacterales</taxon>
        <taxon>Geobacteraceae</taxon>
        <taxon>Geomonas</taxon>
    </lineage>
</organism>
<dbReference type="RefSeq" id="WP_183361576.1">
    <property type="nucleotide sequence ID" value="NZ_BLXZ01000005.1"/>
</dbReference>
<feature type="binding site" evidence="10">
    <location>
        <begin position="22"/>
        <end position="29"/>
    </location>
    <ligand>
        <name>ATP</name>
        <dbReference type="ChEBI" id="CHEBI:30616"/>
    </ligand>
</feature>
<dbReference type="GO" id="GO:0005524">
    <property type="term" value="F:ATP binding"/>
    <property type="evidence" value="ECO:0007669"/>
    <property type="project" value="UniProtKB-UniRule"/>
</dbReference>
<keyword evidence="8 10" id="KW-0460">Magnesium</keyword>
<comment type="similarity">
    <text evidence="3 10 13">Belongs to the IPP transferase family.</text>
</comment>
<comment type="catalytic activity">
    <reaction evidence="9 10 11">
        <text>adenosine(37) in tRNA + dimethylallyl diphosphate = N(6)-dimethylallyladenosine(37) in tRNA + diphosphate</text>
        <dbReference type="Rhea" id="RHEA:26482"/>
        <dbReference type="Rhea" id="RHEA-COMP:10162"/>
        <dbReference type="Rhea" id="RHEA-COMP:10375"/>
        <dbReference type="ChEBI" id="CHEBI:33019"/>
        <dbReference type="ChEBI" id="CHEBI:57623"/>
        <dbReference type="ChEBI" id="CHEBI:74411"/>
        <dbReference type="ChEBI" id="CHEBI:74415"/>
        <dbReference type="EC" id="2.5.1.75"/>
    </reaction>
</comment>
<dbReference type="Pfam" id="PF01715">
    <property type="entry name" value="IPPT"/>
    <property type="match status" value="1"/>
</dbReference>
<feature type="region of interest" description="Interaction with substrate tRNA" evidence="10">
    <location>
        <begin position="47"/>
        <end position="50"/>
    </location>
</feature>
<evidence type="ECO:0000256" key="7">
    <source>
        <dbReference type="ARBA" id="ARBA00022840"/>
    </source>
</evidence>
<evidence type="ECO:0000256" key="6">
    <source>
        <dbReference type="ARBA" id="ARBA00022741"/>
    </source>
</evidence>
<keyword evidence="4 10" id="KW-0808">Transferase</keyword>
<dbReference type="Proteomes" id="UP000587586">
    <property type="component" value="Unassembled WGS sequence"/>
</dbReference>
<sequence>MSKFPAASGRPNGRPNLLVVLGPTASGKTSLGVGLARRLGGEIISADSRQVFRGMDLGTGKDLHEYEEVPYHLIDVAPPGTEFNLFQFQRLFLAAFRDIAARGRLPILVGGTGMYLDSVLRGYWLAEVPENPGLRRELESLSMEELVERLKRANPRLHNTTDLTERSRLVRALEIASAEADGVRPPPAPELVPVTLGLRWDRAELRERITRRLKERLDAGMIEEARALVEAGVPYESLDYYGLEYRYLARHLKGELSRNDLFQKLNSAIHDFAKKQEHWFRRMQGHGTEIHWIDGSGAPLDEALKYLADFEMRPLGQN</sequence>
<dbReference type="AlphaFoldDB" id="A0A6V8N8W2"/>
<feature type="binding site" evidence="10">
    <location>
        <begin position="24"/>
        <end position="29"/>
    </location>
    <ligand>
        <name>substrate</name>
    </ligand>
</feature>
<dbReference type="GO" id="GO:0006400">
    <property type="term" value="P:tRNA modification"/>
    <property type="evidence" value="ECO:0007669"/>
    <property type="project" value="TreeGrafter"/>
</dbReference>
<accession>A0A6V8N8W2</accession>
<evidence type="ECO:0000313" key="14">
    <source>
        <dbReference type="EMBL" id="GFO69022.1"/>
    </source>
</evidence>
<evidence type="ECO:0000256" key="13">
    <source>
        <dbReference type="RuleBase" id="RU003785"/>
    </source>
</evidence>
<dbReference type="NCBIfam" id="TIGR00174">
    <property type="entry name" value="miaA"/>
    <property type="match status" value="1"/>
</dbReference>
<keyword evidence="5 10" id="KW-0819">tRNA processing</keyword>
<name>A0A6V8N8W2_9BACT</name>
<comment type="caution">
    <text evidence="14">The sequence shown here is derived from an EMBL/GenBank/DDBJ whole genome shotgun (WGS) entry which is preliminary data.</text>
</comment>
<feature type="site" description="Interaction with substrate tRNA" evidence="10">
    <location>
        <position position="112"/>
    </location>
</feature>
<evidence type="ECO:0000256" key="2">
    <source>
        <dbReference type="ARBA" id="ARBA00003213"/>
    </source>
</evidence>
<dbReference type="SUPFAM" id="SSF52540">
    <property type="entry name" value="P-loop containing nucleoside triphosphate hydrolases"/>
    <property type="match status" value="2"/>
</dbReference>
<gene>
    <name evidence="14" type="primary">miaA2</name>
    <name evidence="10" type="synonym">miaA</name>
    <name evidence="14" type="ORF">GMLC_26010</name>
</gene>
<protein>
    <recommendedName>
        <fullName evidence="10">tRNA dimethylallyltransferase</fullName>
        <ecNumber evidence="10">2.5.1.75</ecNumber>
    </recommendedName>
    <alternativeName>
        <fullName evidence="10">Dimethylallyl diphosphate:tRNA dimethylallyltransferase</fullName>
        <shortName evidence="10">DMAPP:tRNA dimethylallyltransferase</shortName>
        <shortName evidence="10">DMATase</shortName>
    </alternativeName>
    <alternativeName>
        <fullName evidence="10">Isopentenyl-diphosphate:tRNA isopentenyltransferase</fullName>
        <shortName evidence="10">IPP transferase</shortName>
        <shortName evidence="10">IPPT</shortName>
        <shortName evidence="10">IPTase</shortName>
    </alternativeName>
</protein>
<dbReference type="Gene3D" id="1.10.287.890">
    <property type="entry name" value="Crystal structure of tRNA isopentenylpyrophosphate transferase (bh2366) domain"/>
    <property type="match status" value="1"/>
</dbReference>
<evidence type="ECO:0000256" key="5">
    <source>
        <dbReference type="ARBA" id="ARBA00022694"/>
    </source>
</evidence>
<comment type="caution">
    <text evidence="10">Lacks conserved residue(s) required for the propagation of feature annotation.</text>
</comment>
<evidence type="ECO:0000313" key="15">
    <source>
        <dbReference type="Proteomes" id="UP000587586"/>
    </source>
</evidence>
<evidence type="ECO:0000256" key="3">
    <source>
        <dbReference type="ARBA" id="ARBA00005842"/>
    </source>
</evidence>
<comment type="subunit">
    <text evidence="10">Monomer.</text>
</comment>
<keyword evidence="6 10" id="KW-0547">Nucleotide-binding</keyword>
<evidence type="ECO:0000256" key="8">
    <source>
        <dbReference type="ARBA" id="ARBA00022842"/>
    </source>
</evidence>
<dbReference type="PANTHER" id="PTHR11088">
    <property type="entry name" value="TRNA DIMETHYLALLYLTRANSFERASE"/>
    <property type="match status" value="1"/>
</dbReference>
<comment type="function">
    <text evidence="2 10 12">Catalyzes the transfer of a dimethylallyl group onto the adenine at position 37 in tRNAs that read codons beginning with uridine, leading to the formation of N6-(dimethylallyl)adenosine (i(6)A).</text>
</comment>
<proteinExistence type="inferred from homology"/>
<evidence type="ECO:0000256" key="9">
    <source>
        <dbReference type="ARBA" id="ARBA00049563"/>
    </source>
</evidence>